<dbReference type="AlphaFoldDB" id="A0A5B7GUU4"/>
<organism evidence="2 3">
    <name type="scientific">Portunus trituberculatus</name>
    <name type="common">Swimming crab</name>
    <name type="synonym">Neptunus trituberculatus</name>
    <dbReference type="NCBI Taxonomy" id="210409"/>
    <lineage>
        <taxon>Eukaryota</taxon>
        <taxon>Metazoa</taxon>
        <taxon>Ecdysozoa</taxon>
        <taxon>Arthropoda</taxon>
        <taxon>Crustacea</taxon>
        <taxon>Multicrustacea</taxon>
        <taxon>Malacostraca</taxon>
        <taxon>Eumalacostraca</taxon>
        <taxon>Eucarida</taxon>
        <taxon>Decapoda</taxon>
        <taxon>Pleocyemata</taxon>
        <taxon>Brachyura</taxon>
        <taxon>Eubrachyura</taxon>
        <taxon>Portunoidea</taxon>
        <taxon>Portunidae</taxon>
        <taxon>Portuninae</taxon>
        <taxon>Portunus</taxon>
    </lineage>
</organism>
<accession>A0A5B7GUU4</accession>
<evidence type="ECO:0000256" key="1">
    <source>
        <dbReference type="SAM" id="MobiDB-lite"/>
    </source>
</evidence>
<protein>
    <submittedName>
        <fullName evidence="2">Uncharacterized protein</fullName>
    </submittedName>
</protein>
<evidence type="ECO:0000313" key="3">
    <source>
        <dbReference type="Proteomes" id="UP000324222"/>
    </source>
</evidence>
<comment type="caution">
    <text evidence="2">The sequence shown here is derived from an EMBL/GenBank/DDBJ whole genome shotgun (WGS) entry which is preliminary data.</text>
</comment>
<reference evidence="2 3" key="1">
    <citation type="submission" date="2019-05" db="EMBL/GenBank/DDBJ databases">
        <title>Another draft genome of Portunus trituberculatus and its Hox gene families provides insights of decapod evolution.</title>
        <authorList>
            <person name="Jeong J.-H."/>
            <person name="Song I."/>
            <person name="Kim S."/>
            <person name="Choi T."/>
            <person name="Kim D."/>
            <person name="Ryu S."/>
            <person name="Kim W."/>
        </authorList>
    </citation>
    <scope>NUCLEOTIDE SEQUENCE [LARGE SCALE GENOMIC DNA]</scope>
    <source>
        <tissue evidence="2">Muscle</tissue>
    </source>
</reference>
<evidence type="ECO:0000313" key="2">
    <source>
        <dbReference type="EMBL" id="MPC61403.1"/>
    </source>
</evidence>
<name>A0A5B7GUU4_PORTR</name>
<dbReference type="EMBL" id="VSRR010018507">
    <property type="protein sequence ID" value="MPC61403.1"/>
    <property type="molecule type" value="Genomic_DNA"/>
</dbReference>
<feature type="compositionally biased region" description="Polar residues" evidence="1">
    <location>
        <begin position="19"/>
        <end position="34"/>
    </location>
</feature>
<feature type="compositionally biased region" description="Basic and acidic residues" evidence="1">
    <location>
        <begin position="38"/>
        <end position="56"/>
    </location>
</feature>
<feature type="region of interest" description="Disordered" evidence="1">
    <location>
        <begin position="1"/>
        <end position="68"/>
    </location>
</feature>
<proteinExistence type="predicted"/>
<gene>
    <name evidence="2" type="ORF">E2C01_055474</name>
</gene>
<sequence>MLSNQRRSTNSHIAGHVSNMGTNISPKCQTSNFTPFRRPWDSLHVEGPREAARDVDCGSADPGASPCS</sequence>
<dbReference type="Proteomes" id="UP000324222">
    <property type="component" value="Unassembled WGS sequence"/>
</dbReference>
<feature type="compositionally biased region" description="Polar residues" evidence="1">
    <location>
        <begin position="1"/>
        <end position="12"/>
    </location>
</feature>
<keyword evidence="3" id="KW-1185">Reference proteome</keyword>